<keyword evidence="2" id="KW-1185">Reference proteome</keyword>
<reference evidence="1 2" key="1">
    <citation type="submission" date="2022-07" db="EMBL/GenBank/DDBJ databases">
        <title>Methylomonas rivi sp. nov., Methylomonas rosea sp. nov., Methylomonas aureus sp. nov. and Methylomonas subterranea sp. nov., four novel methanotrophs isolated from a freshwater creek and the deep terrestrial subsurface.</title>
        <authorList>
            <person name="Abin C."/>
            <person name="Sankaranarayanan K."/>
            <person name="Garner C."/>
            <person name="Sindelar R."/>
            <person name="Kotary K."/>
            <person name="Garner R."/>
            <person name="Barclay S."/>
            <person name="Lawson P."/>
            <person name="Krumholz L."/>
        </authorList>
    </citation>
    <scope>NUCLEOTIDE SEQUENCE [LARGE SCALE GENOMIC DNA]</scope>
    <source>
        <strain evidence="1 2">WSC-6</strain>
    </source>
</reference>
<organism evidence="1 2">
    <name type="scientific">Methylomonas rivi</name>
    <dbReference type="NCBI Taxonomy" id="2952226"/>
    <lineage>
        <taxon>Bacteria</taxon>
        <taxon>Pseudomonadati</taxon>
        <taxon>Pseudomonadota</taxon>
        <taxon>Gammaproteobacteria</taxon>
        <taxon>Methylococcales</taxon>
        <taxon>Methylococcaceae</taxon>
        <taxon>Methylomonas</taxon>
    </lineage>
</organism>
<dbReference type="Pfam" id="PF06080">
    <property type="entry name" value="DUF938"/>
    <property type="match status" value="1"/>
</dbReference>
<name>A0ABT1U1C3_9GAMM</name>
<keyword evidence="1" id="KW-0489">Methyltransferase</keyword>
<sequence length="209" mass="24036">MTTQKPFSQACENNKQPILDALKQVFTRPATVWEIGSGTGQHACYFAEQLPHLVWQPTDRLENIAGIRLWQQEAKLANLQAPLQLDVADSVWPCTSIEALFTANTLHIMRWDEVKLLFTRLADYLTEQASVCIYGPFNYRGSYTSESNERFDQWLHRQNPRSGIKHFEEVVDLAAAIGLELQADHEMPANNRLLVFKRKAIRRVERRAV</sequence>
<dbReference type="GO" id="GO:0032259">
    <property type="term" value="P:methylation"/>
    <property type="evidence" value="ECO:0007669"/>
    <property type="project" value="UniProtKB-KW"/>
</dbReference>
<dbReference type="PANTHER" id="PTHR20974:SF0">
    <property type="entry name" value="UPF0585 PROTEIN CG18661"/>
    <property type="match status" value="1"/>
</dbReference>
<dbReference type="Gene3D" id="3.40.50.150">
    <property type="entry name" value="Vaccinia Virus protein VP39"/>
    <property type="match status" value="1"/>
</dbReference>
<evidence type="ECO:0000313" key="1">
    <source>
        <dbReference type="EMBL" id="MCQ8127629.1"/>
    </source>
</evidence>
<keyword evidence="1" id="KW-0808">Transferase</keyword>
<dbReference type="Proteomes" id="UP001524586">
    <property type="component" value="Unassembled WGS sequence"/>
</dbReference>
<dbReference type="RefSeq" id="WP_256613961.1">
    <property type="nucleotide sequence ID" value="NZ_JANIBK010000012.1"/>
</dbReference>
<proteinExistence type="predicted"/>
<evidence type="ECO:0000313" key="2">
    <source>
        <dbReference type="Proteomes" id="UP001524586"/>
    </source>
</evidence>
<dbReference type="GO" id="GO:0008168">
    <property type="term" value="F:methyltransferase activity"/>
    <property type="evidence" value="ECO:0007669"/>
    <property type="project" value="UniProtKB-KW"/>
</dbReference>
<dbReference type="EMBL" id="JANIBK010000012">
    <property type="protein sequence ID" value="MCQ8127629.1"/>
    <property type="molecule type" value="Genomic_DNA"/>
</dbReference>
<comment type="caution">
    <text evidence="1">The sequence shown here is derived from an EMBL/GenBank/DDBJ whole genome shotgun (WGS) entry which is preliminary data.</text>
</comment>
<dbReference type="PANTHER" id="PTHR20974">
    <property type="entry name" value="UPF0585 PROTEIN CG18661"/>
    <property type="match status" value="1"/>
</dbReference>
<protein>
    <submittedName>
        <fullName evidence="1">Class I SAM-dependent methyltransferase</fullName>
    </submittedName>
</protein>
<dbReference type="SUPFAM" id="SSF53335">
    <property type="entry name" value="S-adenosyl-L-methionine-dependent methyltransferases"/>
    <property type="match status" value="1"/>
</dbReference>
<gene>
    <name evidence="1" type="ORF">NP596_04075</name>
</gene>
<dbReference type="InterPro" id="IPR010342">
    <property type="entry name" value="DUF938"/>
</dbReference>
<accession>A0ABT1U1C3</accession>
<dbReference type="InterPro" id="IPR029063">
    <property type="entry name" value="SAM-dependent_MTases_sf"/>
</dbReference>